<gene>
    <name evidence="8" type="ORF">RhiirA4_516926</name>
</gene>
<dbReference type="Proteomes" id="UP000234323">
    <property type="component" value="Unassembled WGS sequence"/>
</dbReference>
<protein>
    <recommendedName>
        <fullName evidence="7">LITAF domain-containing protein</fullName>
    </recommendedName>
</protein>
<evidence type="ECO:0000313" key="9">
    <source>
        <dbReference type="Proteomes" id="UP000234323"/>
    </source>
</evidence>
<dbReference type="PANTHER" id="PTHR23292">
    <property type="entry name" value="LIPOPOLYSACCHARIDE-INDUCED TUMOR NECROSIS FACTOR-ALPHA FACTOR"/>
    <property type="match status" value="1"/>
</dbReference>
<evidence type="ECO:0000313" key="8">
    <source>
        <dbReference type="EMBL" id="PKY38762.1"/>
    </source>
</evidence>
<evidence type="ECO:0000256" key="6">
    <source>
        <dbReference type="SAM" id="MobiDB-lite"/>
    </source>
</evidence>
<dbReference type="PROSITE" id="PS51837">
    <property type="entry name" value="LITAF"/>
    <property type="match status" value="1"/>
</dbReference>
<evidence type="ECO:0000256" key="1">
    <source>
        <dbReference type="ARBA" id="ARBA00004170"/>
    </source>
</evidence>
<feature type="compositionally biased region" description="Polar residues" evidence="6">
    <location>
        <begin position="37"/>
        <end position="46"/>
    </location>
</feature>
<evidence type="ECO:0000259" key="7">
    <source>
        <dbReference type="PROSITE" id="PS51837"/>
    </source>
</evidence>
<dbReference type="Pfam" id="PF10601">
    <property type="entry name" value="zf-LITAF-like"/>
    <property type="match status" value="1"/>
</dbReference>
<keyword evidence="5" id="KW-0472">Membrane</keyword>
<keyword evidence="3" id="KW-0479">Metal-binding</keyword>
<dbReference type="PANTHER" id="PTHR23292:SF6">
    <property type="entry name" value="FI16602P1-RELATED"/>
    <property type="match status" value="1"/>
</dbReference>
<evidence type="ECO:0000256" key="3">
    <source>
        <dbReference type="ARBA" id="ARBA00022723"/>
    </source>
</evidence>
<name>A0A2I1FWJ9_9GLOM</name>
<sequence>MSSNIDTKSNTVEDSSKPPVEQPPPPYSGGSDGSTSITATEQTQLLPSRTVTTYTSPYSPTQNLTYPPINNNDRSYYQHDQTVILSSPVVPLSALRTMPAMTICPHCQRSVLSTVRYESGGCTWLCCVALSFFTPLCFIPFCVTDLKDAIHRCPNCEKIMAKYCRFDGNVYQHRG</sequence>
<comment type="caution">
    <text evidence="8">The sequence shown here is derived from an EMBL/GenBank/DDBJ whole genome shotgun (WGS) entry which is preliminary data.</text>
</comment>
<dbReference type="GO" id="GO:0008270">
    <property type="term" value="F:zinc ion binding"/>
    <property type="evidence" value="ECO:0007669"/>
    <property type="project" value="TreeGrafter"/>
</dbReference>
<keyword evidence="9" id="KW-1185">Reference proteome</keyword>
<dbReference type="AlphaFoldDB" id="A0A2I1FWJ9"/>
<evidence type="ECO:0000256" key="4">
    <source>
        <dbReference type="ARBA" id="ARBA00022833"/>
    </source>
</evidence>
<feature type="compositionally biased region" description="Low complexity" evidence="6">
    <location>
        <begin position="47"/>
        <end position="61"/>
    </location>
</feature>
<dbReference type="InterPro" id="IPR037519">
    <property type="entry name" value="LITAF_fam"/>
</dbReference>
<dbReference type="GO" id="GO:0016020">
    <property type="term" value="C:membrane"/>
    <property type="evidence" value="ECO:0007669"/>
    <property type="project" value="UniProtKB-SubCell"/>
</dbReference>
<dbReference type="VEuPathDB" id="FungiDB:FUN_017331"/>
<organism evidence="8 9">
    <name type="scientific">Rhizophagus irregularis</name>
    <dbReference type="NCBI Taxonomy" id="588596"/>
    <lineage>
        <taxon>Eukaryota</taxon>
        <taxon>Fungi</taxon>
        <taxon>Fungi incertae sedis</taxon>
        <taxon>Mucoromycota</taxon>
        <taxon>Glomeromycotina</taxon>
        <taxon>Glomeromycetes</taxon>
        <taxon>Glomerales</taxon>
        <taxon>Glomeraceae</taxon>
        <taxon>Rhizophagus</taxon>
    </lineage>
</organism>
<dbReference type="SMART" id="SM00714">
    <property type="entry name" value="LITAF"/>
    <property type="match status" value="1"/>
</dbReference>
<evidence type="ECO:0000256" key="2">
    <source>
        <dbReference type="ARBA" id="ARBA00005975"/>
    </source>
</evidence>
<accession>A0A2I1FWJ9</accession>
<keyword evidence="4" id="KW-0862">Zinc</keyword>
<evidence type="ECO:0000256" key="5">
    <source>
        <dbReference type="ARBA" id="ARBA00023136"/>
    </source>
</evidence>
<comment type="subcellular location">
    <subcellularLocation>
        <location evidence="1">Membrane</location>
        <topology evidence="1">Peripheral membrane protein</topology>
    </subcellularLocation>
</comment>
<feature type="compositionally biased region" description="Polar residues" evidence="6">
    <location>
        <begin position="1"/>
        <end position="13"/>
    </location>
</feature>
<dbReference type="InterPro" id="IPR006629">
    <property type="entry name" value="LITAF"/>
</dbReference>
<reference evidence="8 9" key="1">
    <citation type="submission" date="2015-10" db="EMBL/GenBank/DDBJ databases">
        <title>Genome analyses suggest a sexual origin of heterokaryosis in a supposedly ancient asexual fungus.</title>
        <authorList>
            <person name="Ropars J."/>
            <person name="Sedzielewska K."/>
            <person name="Noel J."/>
            <person name="Charron P."/>
            <person name="Farinelli L."/>
            <person name="Marton T."/>
            <person name="Kruger M."/>
            <person name="Pelin A."/>
            <person name="Brachmann A."/>
            <person name="Corradi N."/>
        </authorList>
    </citation>
    <scope>NUCLEOTIDE SEQUENCE [LARGE SCALE GENOMIC DNA]</scope>
    <source>
        <strain evidence="8 9">A4</strain>
    </source>
</reference>
<feature type="compositionally biased region" description="Polar residues" evidence="6">
    <location>
        <begin position="62"/>
        <end position="71"/>
    </location>
</feature>
<dbReference type="OrthoDB" id="5599753at2759"/>
<dbReference type="VEuPathDB" id="FungiDB:RhiirFUN_022652"/>
<proteinExistence type="inferred from homology"/>
<dbReference type="VEuPathDB" id="FungiDB:RhiirA1_416323"/>
<comment type="similarity">
    <text evidence="2">Belongs to the CDIP1/LITAF family.</text>
</comment>
<feature type="domain" description="LITAF" evidence="7">
    <location>
        <begin position="84"/>
        <end position="165"/>
    </location>
</feature>
<dbReference type="EMBL" id="LLXI01000039">
    <property type="protein sequence ID" value="PKY38762.1"/>
    <property type="molecule type" value="Genomic_DNA"/>
</dbReference>
<feature type="region of interest" description="Disordered" evidence="6">
    <location>
        <begin position="1"/>
        <end position="71"/>
    </location>
</feature>